<feature type="compositionally biased region" description="Low complexity" evidence="5">
    <location>
        <begin position="528"/>
        <end position="538"/>
    </location>
</feature>
<reference evidence="10" key="1">
    <citation type="submission" date="2018-05" db="EMBL/GenBank/DDBJ databases">
        <title>Genome Sequencing of selected type strains of the family Eggerthellaceae.</title>
        <authorList>
            <person name="Danylec N."/>
            <person name="Stoll D.A."/>
            <person name="Doetsch A."/>
            <person name="Huch M."/>
        </authorList>
    </citation>
    <scope>NUCLEOTIDE SEQUENCE [LARGE SCALE GENOMIC DNA]</scope>
    <source>
        <strain evidence="10">DSM 24851</strain>
    </source>
</reference>
<dbReference type="Gene3D" id="2.160.20.110">
    <property type="match status" value="1"/>
</dbReference>
<keyword evidence="6" id="KW-0812">Transmembrane</keyword>
<proteinExistence type="predicted"/>
<evidence type="ECO:0000259" key="8">
    <source>
        <dbReference type="PROSITE" id="PS50847"/>
    </source>
</evidence>
<dbReference type="NCBIfam" id="TIGR01167">
    <property type="entry name" value="LPXTG_anchor"/>
    <property type="match status" value="1"/>
</dbReference>
<keyword evidence="3 7" id="KW-0732">Signal</keyword>
<feature type="signal peptide" evidence="7">
    <location>
        <begin position="1"/>
        <end position="33"/>
    </location>
</feature>
<feature type="chain" id="PRO_5018168281" description="Gram-positive cocci surface proteins LPxTG domain-containing protein" evidence="7">
    <location>
        <begin position="34"/>
        <end position="606"/>
    </location>
</feature>
<comment type="caution">
    <text evidence="9">The sequence shown here is derived from an EMBL/GenBank/DDBJ whole genome shotgun (WGS) entry which is preliminary data.</text>
</comment>
<evidence type="ECO:0000256" key="2">
    <source>
        <dbReference type="ARBA" id="ARBA00022525"/>
    </source>
</evidence>
<keyword evidence="6" id="KW-1133">Transmembrane helix</keyword>
<dbReference type="PROSITE" id="PS50847">
    <property type="entry name" value="GRAM_POS_ANCHORING"/>
    <property type="match status" value="1"/>
</dbReference>
<evidence type="ECO:0000256" key="4">
    <source>
        <dbReference type="ARBA" id="ARBA00023088"/>
    </source>
</evidence>
<feature type="transmembrane region" description="Helical" evidence="6">
    <location>
        <begin position="579"/>
        <end position="602"/>
    </location>
</feature>
<gene>
    <name evidence="9" type="ORF">DMP06_10590</name>
</gene>
<keyword evidence="1" id="KW-0134">Cell wall</keyword>
<evidence type="ECO:0000256" key="1">
    <source>
        <dbReference type="ARBA" id="ARBA00022512"/>
    </source>
</evidence>
<organism evidence="9 10">
    <name type="scientific">Slackia equolifaciens</name>
    <dbReference type="NCBI Taxonomy" id="498718"/>
    <lineage>
        <taxon>Bacteria</taxon>
        <taxon>Bacillati</taxon>
        <taxon>Actinomycetota</taxon>
        <taxon>Coriobacteriia</taxon>
        <taxon>Eggerthellales</taxon>
        <taxon>Eggerthellaceae</taxon>
        <taxon>Slackia</taxon>
    </lineage>
</organism>
<evidence type="ECO:0000313" key="10">
    <source>
        <dbReference type="Proteomes" id="UP000269591"/>
    </source>
</evidence>
<keyword evidence="4" id="KW-0572">Peptidoglycan-anchor</keyword>
<dbReference type="RefSeq" id="WP_123209697.1">
    <property type="nucleotide sequence ID" value="NZ_QIBX01000025.1"/>
</dbReference>
<name>A0A3N0ARX6_9ACTN</name>
<evidence type="ECO:0000256" key="5">
    <source>
        <dbReference type="SAM" id="MobiDB-lite"/>
    </source>
</evidence>
<feature type="domain" description="Gram-positive cocci surface proteins LPxTG" evidence="8">
    <location>
        <begin position="570"/>
        <end position="606"/>
    </location>
</feature>
<protein>
    <recommendedName>
        <fullName evidence="8">Gram-positive cocci surface proteins LPxTG domain-containing protein</fullName>
    </recommendedName>
</protein>
<evidence type="ECO:0000313" key="9">
    <source>
        <dbReference type="EMBL" id="RNL37575.1"/>
    </source>
</evidence>
<keyword evidence="2" id="KW-0964">Secreted</keyword>
<accession>A0A3N0ARX6</accession>
<dbReference type="AlphaFoldDB" id="A0A3N0ARX6"/>
<dbReference type="InterPro" id="IPR019931">
    <property type="entry name" value="LPXTG_anchor"/>
</dbReference>
<sequence length="606" mass="60720">MRRVQPLFKLAGMGMMLFAALMYWCALPAPAHAQEETVEIASASDLASFASRVNRGETDLNAVLTSDIDLSGKTWSPIGPAEFRPFTGSFDGQGHTVRNLVNATPGEYGGMFGVVSGAHVQNLIVSGDSKVSNSRYVGGIAGFDMGGSVFERCQNEAQISGRTNAGGIVGRLGTGSKVLDCSNSGAITSQKSAGGIAAFCASGSSVESCLNVGGVNGSDSSATGAMIGAFSVGTTVRNSYSLEGASELSGGGEFKSADALASGEVAWLLNGETPSGAWKENLGEASYPSFEGGTVYKWRDNTYHNSLEPAPKPSGTLKVVGRTSVSIEVEGLEPNDEYGGLEFSIDGSAWQTSPLFEGLTPHTSYVIYARHAGNGSWAPSESVSVAATTKQVAPKVVQPSGLSGTVGQALSSVALPNGWAWETPDAVMGKTGTIEFDAELPVDDEAYDYDGVLGYDAKRHAVVRALNVTVAEKDASSGGDDGGNGAHGGDDSHGDGGDSGPHGGDGGSSSGGSGGGADGGDVGGANGDGASTAGDGASKPGSNGTPAQGGSDASDAAKQAGHNSSAGGVLAKTGDSSSFVLFAAFACGCIALAAAGASVIALKRKK</sequence>
<evidence type="ECO:0000256" key="6">
    <source>
        <dbReference type="SAM" id="Phobius"/>
    </source>
</evidence>
<feature type="region of interest" description="Disordered" evidence="5">
    <location>
        <begin position="473"/>
        <end position="568"/>
    </location>
</feature>
<keyword evidence="6" id="KW-0472">Membrane</keyword>
<dbReference type="Proteomes" id="UP000269591">
    <property type="component" value="Unassembled WGS sequence"/>
</dbReference>
<evidence type="ECO:0000256" key="3">
    <source>
        <dbReference type="ARBA" id="ARBA00022729"/>
    </source>
</evidence>
<evidence type="ECO:0000256" key="7">
    <source>
        <dbReference type="SAM" id="SignalP"/>
    </source>
</evidence>
<feature type="compositionally biased region" description="Gly residues" evidence="5">
    <location>
        <begin position="497"/>
        <end position="527"/>
    </location>
</feature>
<dbReference type="OrthoDB" id="3177951at2"/>
<dbReference type="EMBL" id="QIBX01000025">
    <property type="protein sequence ID" value="RNL37575.1"/>
    <property type="molecule type" value="Genomic_DNA"/>
</dbReference>
<keyword evidence="10" id="KW-1185">Reference proteome</keyword>